<feature type="region of interest" description="Disordered" evidence="1">
    <location>
        <begin position="89"/>
        <end position="111"/>
    </location>
</feature>
<dbReference type="EMBL" id="CP111014">
    <property type="protein sequence ID" value="WAQ99563.1"/>
    <property type="molecule type" value="Genomic_DNA"/>
</dbReference>
<organism evidence="2 3">
    <name type="scientific">Mya arenaria</name>
    <name type="common">Soft-shell clam</name>
    <dbReference type="NCBI Taxonomy" id="6604"/>
    <lineage>
        <taxon>Eukaryota</taxon>
        <taxon>Metazoa</taxon>
        <taxon>Spiralia</taxon>
        <taxon>Lophotrochozoa</taxon>
        <taxon>Mollusca</taxon>
        <taxon>Bivalvia</taxon>
        <taxon>Autobranchia</taxon>
        <taxon>Heteroconchia</taxon>
        <taxon>Euheterodonta</taxon>
        <taxon>Imparidentia</taxon>
        <taxon>Neoheterodontei</taxon>
        <taxon>Myida</taxon>
        <taxon>Myoidea</taxon>
        <taxon>Myidae</taxon>
        <taxon>Mya</taxon>
    </lineage>
</organism>
<dbReference type="Proteomes" id="UP001164746">
    <property type="component" value="Chromosome 3"/>
</dbReference>
<name>A0ABY7DRN9_MYAAR</name>
<protein>
    <submittedName>
        <fullName evidence="2">Uncharacterized protein</fullName>
    </submittedName>
</protein>
<gene>
    <name evidence="2" type="ORF">MAR_023936</name>
</gene>
<keyword evidence="3" id="KW-1185">Reference proteome</keyword>
<evidence type="ECO:0000256" key="1">
    <source>
        <dbReference type="SAM" id="MobiDB-lite"/>
    </source>
</evidence>
<sequence length="124" mass="14259">MTTPERVQKIVDTYESMLGELKRIPVQLKKLETEHLQLTKDIEKFKDSDKNSAANIQRLKEANSEVKKLQKENETLQRKLENLSNRVEGMQIKRQEAGNGTSGIGARQDREKQLQEQLVLLDGN</sequence>
<evidence type="ECO:0000313" key="3">
    <source>
        <dbReference type="Proteomes" id="UP001164746"/>
    </source>
</evidence>
<evidence type="ECO:0000313" key="2">
    <source>
        <dbReference type="EMBL" id="WAQ99563.1"/>
    </source>
</evidence>
<accession>A0ABY7DRN9</accession>
<proteinExistence type="predicted"/>
<reference evidence="2" key="1">
    <citation type="submission" date="2022-11" db="EMBL/GenBank/DDBJ databases">
        <title>Centuries of genome instability and evolution in soft-shell clam transmissible cancer (bioRxiv).</title>
        <authorList>
            <person name="Hart S.F.M."/>
            <person name="Yonemitsu M.A."/>
            <person name="Giersch R.M."/>
            <person name="Beal B.F."/>
            <person name="Arriagada G."/>
            <person name="Davis B.W."/>
            <person name="Ostrander E.A."/>
            <person name="Goff S.P."/>
            <person name="Metzger M.J."/>
        </authorList>
    </citation>
    <scope>NUCLEOTIDE SEQUENCE</scope>
    <source>
        <strain evidence="2">MELC-2E11</strain>
        <tissue evidence="2">Siphon/mantle</tissue>
    </source>
</reference>